<keyword evidence="1" id="KW-0808">Transferase</keyword>
<sequence length="290" mass="33747">MHLKTNQDLPRVSIIVPCYKQAQYLDECLNSVLYQTIEEWECIIVNDGSPDNTIEVTNEWVRRDPRFRIITLPNGGVSRARNVGVQNAKAELILPLDGDDKIHHQYLEKALSKFSEGISLVYCKAEFFGAREGAMGASFTNYSDLLLKNQIFVSAVFRKKDCESIGGFDEKLTMGYEDWEFFIRLLDKVQGNVVQLDFVGFYYRIKTVSRNQNIMADSQLRDQAYNMIFKKHFSLYYKHFGSPLRNLKQLHKLRSKHSNPINYNNLSFKLVIKHKLSSYSHKLFSYFKLP</sequence>
<accession>A0A1W6MFZ6</accession>
<dbReference type="AlphaFoldDB" id="A0A1W6MFZ6"/>
<dbReference type="Pfam" id="PF00535">
    <property type="entry name" value="Glycos_transf_2"/>
    <property type="match status" value="1"/>
</dbReference>
<dbReference type="SUPFAM" id="SSF53448">
    <property type="entry name" value="Nucleotide-diphospho-sugar transferases"/>
    <property type="match status" value="1"/>
</dbReference>
<evidence type="ECO:0000313" key="5">
    <source>
        <dbReference type="Proteomes" id="UP000193431"/>
    </source>
</evidence>
<dbReference type="InterPro" id="IPR027791">
    <property type="entry name" value="Galactosyl_T_C"/>
</dbReference>
<dbReference type="InterPro" id="IPR001173">
    <property type="entry name" value="Glyco_trans_2-like"/>
</dbReference>
<reference evidence="4 5" key="1">
    <citation type="submission" date="2016-11" db="EMBL/GenBank/DDBJ databases">
        <title>Trade-off between light-utilization and light-protection in marine flavobacteria.</title>
        <authorList>
            <person name="Kumagai Y."/>
        </authorList>
    </citation>
    <scope>NUCLEOTIDE SEQUENCE [LARGE SCALE GENOMIC DNA]</scope>
    <source>
        <strain evidence="4 5">JCM 13191</strain>
    </source>
</reference>
<gene>
    <name evidence="4" type="ORF">BST97_00090</name>
</gene>
<evidence type="ECO:0000259" key="3">
    <source>
        <dbReference type="Pfam" id="PF02709"/>
    </source>
</evidence>
<dbReference type="PANTHER" id="PTHR22916">
    <property type="entry name" value="GLYCOSYLTRANSFERASE"/>
    <property type="match status" value="1"/>
</dbReference>
<dbReference type="Gene3D" id="3.90.550.10">
    <property type="entry name" value="Spore Coat Polysaccharide Biosynthesis Protein SpsA, Chain A"/>
    <property type="match status" value="1"/>
</dbReference>
<dbReference type="PANTHER" id="PTHR22916:SF64">
    <property type="entry name" value="TRANSFERASE, PUTATIVE-RELATED"/>
    <property type="match status" value="1"/>
</dbReference>
<organism evidence="4 5">
    <name type="scientific">Nonlabens spongiae</name>
    <dbReference type="NCBI Taxonomy" id="331648"/>
    <lineage>
        <taxon>Bacteria</taxon>
        <taxon>Pseudomonadati</taxon>
        <taxon>Bacteroidota</taxon>
        <taxon>Flavobacteriia</taxon>
        <taxon>Flavobacteriales</taxon>
        <taxon>Flavobacteriaceae</taxon>
        <taxon>Nonlabens</taxon>
    </lineage>
</organism>
<dbReference type="CDD" id="cd00761">
    <property type="entry name" value="Glyco_tranf_GTA_type"/>
    <property type="match status" value="1"/>
</dbReference>
<dbReference type="InterPro" id="IPR029044">
    <property type="entry name" value="Nucleotide-diphossugar_trans"/>
</dbReference>
<dbReference type="GO" id="GO:0016758">
    <property type="term" value="F:hexosyltransferase activity"/>
    <property type="evidence" value="ECO:0007669"/>
    <property type="project" value="UniProtKB-ARBA"/>
</dbReference>
<keyword evidence="5" id="KW-1185">Reference proteome</keyword>
<proteinExistence type="predicted"/>
<protein>
    <submittedName>
        <fullName evidence="4">Uncharacterized protein</fullName>
    </submittedName>
</protein>
<evidence type="ECO:0000313" key="4">
    <source>
        <dbReference type="EMBL" id="ARN76528.1"/>
    </source>
</evidence>
<feature type="domain" description="Glycosyltransferase 2-like" evidence="2">
    <location>
        <begin position="13"/>
        <end position="129"/>
    </location>
</feature>
<name>A0A1W6MFZ6_9FLAO</name>
<dbReference type="EMBL" id="CP019344">
    <property type="protein sequence ID" value="ARN76528.1"/>
    <property type="molecule type" value="Genomic_DNA"/>
</dbReference>
<dbReference type="Pfam" id="PF02709">
    <property type="entry name" value="Glyco_transf_7C"/>
    <property type="match status" value="1"/>
</dbReference>
<feature type="domain" description="Galactosyltransferase C-terminal" evidence="3">
    <location>
        <begin position="156"/>
        <end position="206"/>
    </location>
</feature>
<evidence type="ECO:0000259" key="2">
    <source>
        <dbReference type="Pfam" id="PF00535"/>
    </source>
</evidence>
<dbReference type="Proteomes" id="UP000193431">
    <property type="component" value="Chromosome"/>
</dbReference>
<evidence type="ECO:0000256" key="1">
    <source>
        <dbReference type="ARBA" id="ARBA00022679"/>
    </source>
</evidence>
<dbReference type="STRING" id="331648.BST97_00090"/>